<evidence type="ECO:0000256" key="1">
    <source>
        <dbReference type="ARBA" id="ARBA00006068"/>
    </source>
</evidence>
<dbReference type="PANTHER" id="PTHR33392">
    <property type="entry name" value="POLYISOPRENYL-TEICHOIC ACID--PEPTIDOGLYCAN TEICHOIC ACID TRANSFERASE TAGU"/>
    <property type="match status" value="1"/>
</dbReference>
<protein>
    <submittedName>
        <fullName evidence="6">LCP family protein</fullName>
    </submittedName>
</protein>
<dbReference type="InterPro" id="IPR004474">
    <property type="entry name" value="LytR_CpsA_psr"/>
</dbReference>
<evidence type="ECO:0000256" key="3">
    <source>
        <dbReference type="ARBA" id="ARBA00022968"/>
    </source>
</evidence>
<dbReference type="InterPro" id="IPR050922">
    <property type="entry name" value="LytR/CpsA/Psr_CW_biosynth"/>
</dbReference>
<dbReference type="NCBIfam" id="TIGR00350">
    <property type="entry name" value="lytR_cpsA_psr"/>
    <property type="match status" value="1"/>
</dbReference>
<evidence type="ECO:0000259" key="5">
    <source>
        <dbReference type="Pfam" id="PF03816"/>
    </source>
</evidence>
<dbReference type="PANTHER" id="PTHR33392:SF6">
    <property type="entry name" value="POLYISOPRENYL-TEICHOIC ACID--PEPTIDOGLYCAN TEICHOIC ACID TRANSFERASE TAGU"/>
    <property type="match status" value="1"/>
</dbReference>
<keyword evidence="2" id="KW-0812">Transmembrane</keyword>
<evidence type="ECO:0000313" key="6">
    <source>
        <dbReference type="EMBL" id="MCP8967848.1"/>
    </source>
</evidence>
<feature type="domain" description="Cell envelope-related transcriptional attenuator" evidence="5">
    <location>
        <begin position="79"/>
        <end position="235"/>
    </location>
</feature>
<keyword evidence="3" id="KW-0735">Signal-anchor</keyword>
<dbReference type="Proteomes" id="UP001156102">
    <property type="component" value="Unassembled WGS sequence"/>
</dbReference>
<dbReference type="GO" id="GO:0071555">
    <property type="term" value="P:cell wall organization"/>
    <property type="evidence" value="ECO:0007669"/>
    <property type="project" value="UniProtKB-KW"/>
</dbReference>
<dbReference type="Gene3D" id="3.40.630.190">
    <property type="entry name" value="LCP protein"/>
    <property type="match status" value="1"/>
</dbReference>
<keyword evidence="4" id="KW-0472">Membrane</keyword>
<comment type="caution">
    <text evidence="6">The sequence shown here is derived from an EMBL/GenBank/DDBJ whole genome shotgun (WGS) entry which is preliminary data.</text>
</comment>
<name>A0AA41X622_9BACI</name>
<dbReference type="Pfam" id="PF03816">
    <property type="entry name" value="LytR_cpsA_psr"/>
    <property type="match status" value="1"/>
</dbReference>
<comment type="similarity">
    <text evidence="1">Belongs to the LytR/CpsA/Psr (LCP) family.</text>
</comment>
<organism evidence="6 7">
    <name type="scientific">Ectobacillus ponti</name>
    <dbReference type="NCBI Taxonomy" id="2961894"/>
    <lineage>
        <taxon>Bacteria</taxon>
        <taxon>Bacillati</taxon>
        <taxon>Bacillota</taxon>
        <taxon>Bacilli</taxon>
        <taxon>Bacillales</taxon>
        <taxon>Bacillaceae</taxon>
        <taxon>Ectobacillus</taxon>
    </lineage>
</organism>
<reference evidence="6" key="1">
    <citation type="submission" date="2022-07" db="EMBL/GenBank/DDBJ databases">
        <authorList>
            <person name="Li W.-J."/>
            <person name="Deng Q.-Q."/>
        </authorList>
    </citation>
    <scope>NUCLEOTIDE SEQUENCE</scope>
    <source>
        <strain evidence="6">SYSU M60031</strain>
    </source>
</reference>
<keyword evidence="4" id="KW-1133">Transmembrane helix</keyword>
<dbReference type="RefSeq" id="WP_254757761.1">
    <property type="nucleotide sequence ID" value="NZ_JANCLT010000002.1"/>
</dbReference>
<keyword evidence="7" id="KW-1185">Reference proteome</keyword>
<evidence type="ECO:0000256" key="2">
    <source>
        <dbReference type="ARBA" id="ARBA00022692"/>
    </source>
</evidence>
<evidence type="ECO:0000313" key="7">
    <source>
        <dbReference type="Proteomes" id="UP001156102"/>
    </source>
</evidence>
<dbReference type="AlphaFoldDB" id="A0AA41X622"/>
<accession>A0AA41X622</accession>
<sequence length="323" mass="35866">MKKKWKVILYTLLAVLIIGSGAGAYAYWKLQPSQHFQTVPVLNPANPSEAAKPAAPTKHNAFNVLLMGSDQRKGDKLGHTDSMMIAHIDLDKQMYHIISIPRDTRVYLDGYGYTKLTSVQYIVQANKGTEAGVQAAIKAIGDLTGITFNYYAQTNYWGLQAMVDALGGINMNVPFEVKLTHAWNAQNQNKVITTGSHFFDGQMVSEVVHERYSLQSGEYGRQMLQKEAISGIAKAALDPSNVSKLPELVKKVPEFLVATNLSTADMLSVGLAVKNFDPGTQLQYHQVSGEFKTMYDDILKNNNSQLVLNKEELKKLVDQYFKS</sequence>
<gene>
    <name evidence="6" type="ORF">NK662_04755</name>
</gene>
<proteinExistence type="inferred from homology"/>
<evidence type="ECO:0000256" key="4">
    <source>
        <dbReference type="ARBA" id="ARBA00022989"/>
    </source>
</evidence>
<dbReference type="EMBL" id="JANCLT010000002">
    <property type="protein sequence ID" value="MCP8967848.1"/>
    <property type="molecule type" value="Genomic_DNA"/>
</dbReference>